<organism evidence="3 4">
    <name type="scientific">Torque teno mini virus 3</name>
    <dbReference type="NCBI Taxonomy" id="687371"/>
    <lineage>
        <taxon>Viruses</taxon>
        <taxon>Monodnaviria</taxon>
        <taxon>Shotokuvirae</taxon>
        <taxon>Commensaviricota</taxon>
        <taxon>Cardeaviricetes</taxon>
        <taxon>Sanitavirales</taxon>
        <taxon>Anelloviridae</taxon>
        <taxon>Betatorquevirus</taxon>
        <taxon>Betatorquevirus homini3</taxon>
    </lineage>
</organism>
<name>Q9JG51_9VIRU</name>
<keyword evidence="4" id="KW-1185">Reference proteome</keyword>
<dbReference type="InterPro" id="IPR004118">
    <property type="entry name" value="HEV_TT_vir_Orf2/Gyrovir_Vp2_N"/>
</dbReference>
<dbReference type="Pfam" id="PF02957">
    <property type="entry name" value="TT_ORF2-like"/>
    <property type="match status" value="1"/>
</dbReference>
<feature type="domain" description="Hepatitis TT virus Orf2/Gyrovirus Vp2 N-terminal" evidence="2">
    <location>
        <begin position="13"/>
        <end position="48"/>
    </location>
</feature>
<feature type="region of interest" description="Disordered" evidence="1">
    <location>
        <begin position="67"/>
        <end position="109"/>
    </location>
</feature>
<dbReference type="KEGG" id="vg:9086730"/>
<evidence type="ECO:0000259" key="2">
    <source>
        <dbReference type="Pfam" id="PF02957"/>
    </source>
</evidence>
<feature type="compositionally biased region" description="Basic and acidic residues" evidence="1">
    <location>
        <begin position="96"/>
        <end position="109"/>
    </location>
</feature>
<reference evidence="3 4" key="1">
    <citation type="journal article" date="2000" name="Intervirology">
        <title>Full or near full length nucleotide sequences of TT virus variants (Types SANBAN and YONBAN) and the TT virus-like mini virus.</title>
        <authorList>
            <person name="Takahashi K."/>
            <person name="Hijikata M."/>
            <person name="Samokhvalov E.I."/>
            <person name="Mishiro S."/>
        </authorList>
    </citation>
    <scope>NUCLEOTIDE SEQUENCE [LARGE SCALE GENOMIC DNA]</scope>
    <source>
        <strain evidence="3">TLMV-NLC026</strain>
    </source>
</reference>
<dbReference type="GeneID" id="9086730"/>
<evidence type="ECO:0000313" key="4">
    <source>
        <dbReference type="Proteomes" id="UP000158564"/>
    </source>
</evidence>
<evidence type="ECO:0000256" key="1">
    <source>
        <dbReference type="SAM" id="MobiDB-lite"/>
    </source>
</evidence>
<dbReference type="OrthoDB" id="26985at10239"/>
<proteinExistence type="predicted"/>
<sequence length="109" mass="12616">MSFTFWKPTPYGHRQKENNWINEIIHFHDNFCGCDEPIKHLIWKLAHNAPQLNIEKEDLQKLQKCLPTTTTDGTTGEDQHTDAADGDADNIDEGDLDRLFEEDFGDDTR</sequence>
<evidence type="ECO:0000313" key="3">
    <source>
        <dbReference type="EMBL" id="BAA93608.1"/>
    </source>
</evidence>
<dbReference type="EMBL" id="AB038630">
    <property type="protein sequence ID" value="BAA93608.1"/>
    <property type="molecule type" value="Genomic_DNA"/>
</dbReference>
<protein>
    <recommendedName>
        <fullName evidence="2">Hepatitis TT virus Orf2/Gyrovirus Vp2 N-terminal domain-containing protein</fullName>
    </recommendedName>
</protein>
<dbReference type="Proteomes" id="UP000158564">
    <property type="component" value="Segment"/>
</dbReference>
<feature type="compositionally biased region" description="Acidic residues" evidence="1">
    <location>
        <begin position="84"/>
        <end position="95"/>
    </location>
</feature>
<accession>Q9JG51</accession>
<dbReference type="RefSeq" id="YP_003587889.1">
    <property type="nucleotide sequence ID" value="NC_014088.1"/>
</dbReference>